<sequence length="94" mass="9790">MIGVCSRLLIHTIQLLKNLGTGKALGGGEAKNDIAPTYNSSPCFLVSPSTFSSANFSSFTMTDVICSSSSSPRFRILTLPVGSFLAAINQGSST</sequence>
<organism evidence="1 2">
    <name type="scientific">Linum trigynum</name>
    <dbReference type="NCBI Taxonomy" id="586398"/>
    <lineage>
        <taxon>Eukaryota</taxon>
        <taxon>Viridiplantae</taxon>
        <taxon>Streptophyta</taxon>
        <taxon>Embryophyta</taxon>
        <taxon>Tracheophyta</taxon>
        <taxon>Spermatophyta</taxon>
        <taxon>Magnoliopsida</taxon>
        <taxon>eudicotyledons</taxon>
        <taxon>Gunneridae</taxon>
        <taxon>Pentapetalae</taxon>
        <taxon>rosids</taxon>
        <taxon>fabids</taxon>
        <taxon>Malpighiales</taxon>
        <taxon>Linaceae</taxon>
        <taxon>Linum</taxon>
    </lineage>
</organism>
<dbReference type="Proteomes" id="UP001497516">
    <property type="component" value="Chromosome 5"/>
</dbReference>
<evidence type="ECO:0000313" key="2">
    <source>
        <dbReference type="Proteomes" id="UP001497516"/>
    </source>
</evidence>
<accession>A0AAV2EPW5</accession>
<dbReference type="AlphaFoldDB" id="A0AAV2EPW5"/>
<reference evidence="1 2" key="1">
    <citation type="submission" date="2024-04" db="EMBL/GenBank/DDBJ databases">
        <authorList>
            <person name="Fracassetti M."/>
        </authorList>
    </citation>
    <scope>NUCLEOTIDE SEQUENCE [LARGE SCALE GENOMIC DNA]</scope>
</reference>
<proteinExistence type="predicted"/>
<evidence type="ECO:0000313" key="1">
    <source>
        <dbReference type="EMBL" id="CAL1388021.1"/>
    </source>
</evidence>
<gene>
    <name evidence="1" type="ORF">LTRI10_LOCUS28970</name>
</gene>
<dbReference type="EMBL" id="OZ034818">
    <property type="protein sequence ID" value="CAL1388021.1"/>
    <property type="molecule type" value="Genomic_DNA"/>
</dbReference>
<keyword evidence="2" id="KW-1185">Reference proteome</keyword>
<name>A0AAV2EPW5_9ROSI</name>
<protein>
    <submittedName>
        <fullName evidence="1">Uncharacterized protein</fullName>
    </submittedName>
</protein>